<keyword evidence="2" id="KW-1185">Reference proteome</keyword>
<reference evidence="1 2" key="1">
    <citation type="journal article" date="2021" name="Hortic Res">
        <title>High-quality reference genome and annotation aids understanding of berry development for evergreen blueberry (Vaccinium darrowii).</title>
        <authorList>
            <person name="Yu J."/>
            <person name="Hulse-Kemp A.M."/>
            <person name="Babiker E."/>
            <person name="Staton M."/>
        </authorList>
    </citation>
    <scope>NUCLEOTIDE SEQUENCE [LARGE SCALE GENOMIC DNA]</scope>
    <source>
        <strain evidence="2">cv. NJ 8807/NJ 8810</strain>
        <tissue evidence="1">Young leaf</tissue>
    </source>
</reference>
<proteinExistence type="predicted"/>
<name>A0ACB7XC78_9ERIC</name>
<protein>
    <submittedName>
        <fullName evidence="1">Uncharacterized protein</fullName>
    </submittedName>
</protein>
<organism evidence="1 2">
    <name type="scientific">Vaccinium darrowii</name>
    <dbReference type="NCBI Taxonomy" id="229202"/>
    <lineage>
        <taxon>Eukaryota</taxon>
        <taxon>Viridiplantae</taxon>
        <taxon>Streptophyta</taxon>
        <taxon>Embryophyta</taxon>
        <taxon>Tracheophyta</taxon>
        <taxon>Spermatophyta</taxon>
        <taxon>Magnoliopsida</taxon>
        <taxon>eudicotyledons</taxon>
        <taxon>Gunneridae</taxon>
        <taxon>Pentapetalae</taxon>
        <taxon>asterids</taxon>
        <taxon>Ericales</taxon>
        <taxon>Ericaceae</taxon>
        <taxon>Vaccinioideae</taxon>
        <taxon>Vaccinieae</taxon>
        <taxon>Vaccinium</taxon>
    </lineage>
</organism>
<dbReference type="Proteomes" id="UP000828048">
    <property type="component" value="Chromosome 6"/>
</dbReference>
<gene>
    <name evidence="1" type="ORF">Vadar_025170</name>
</gene>
<evidence type="ECO:0000313" key="1">
    <source>
        <dbReference type="EMBL" id="KAH7838341.1"/>
    </source>
</evidence>
<evidence type="ECO:0000313" key="2">
    <source>
        <dbReference type="Proteomes" id="UP000828048"/>
    </source>
</evidence>
<sequence length="546" mass="61075">MHSLLGRITPLKAHQLILISHRSFQTSTEIYTNRIELYTRDRALQSGRVLHAHLIINGLARLTHFASNLIAFYTECKQLSDARKLFDKIPQSNVGRWIVVIGAFARRGFHHEAMGVFCDMQRGGVRPSKFVLPSILKACGHLSDGQTGEKIHTVILRHNFDSDAFVNSALVDMYSKCGQIEKARRVFDWMVEKDVVASNAMVSGYVQHGFVKEALCLVEEMQVIGVKPNVVTWNSLIAGFSQAGDDSMVSEMFRLMHISGLEPDVVTYTSVISGLVQNFRNDEAFNKFKQMVKLGLYPSSATISSLLPACANTANFKRGKEIHGYAVVSGVDEDIFVRSALIDMYAKCGSIYEARTLFHTMSERNTVTWNSMIFGYANHGYCNEAIELFNKMVEEEEKLDHLTFTASLTACSHGGMVELGQNLFDLMQRKFGIKPRLEHYACMVDLLGRAGKIVEAYDLVKMMPAEPDLFVWGALLGACRQHGNVDLAEIAAKHLRELEPDSPGSSLLLSNLYVDAGRWGNVERVKKLMKKGKLTKYPGCSWIEAL</sequence>
<dbReference type="EMBL" id="CM037156">
    <property type="protein sequence ID" value="KAH7838341.1"/>
    <property type="molecule type" value="Genomic_DNA"/>
</dbReference>
<comment type="caution">
    <text evidence="1">The sequence shown here is derived from an EMBL/GenBank/DDBJ whole genome shotgun (WGS) entry which is preliminary data.</text>
</comment>
<accession>A0ACB7XC78</accession>